<dbReference type="VEuPathDB" id="FungiDB:VP01_515g11"/>
<comment type="caution">
    <text evidence="1">The sequence shown here is derived from an EMBL/GenBank/DDBJ whole genome shotgun (WGS) entry which is preliminary data.</text>
</comment>
<dbReference type="AlphaFoldDB" id="A0A0L6UMW3"/>
<name>A0A0L6UMW3_9BASI</name>
<protein>
    <submittedName>
        <fullName evidence="1">Uncharacterized protein</fullName>
    </submittedName>
</protein>
<proteinExistence type="predicted"/>
<keyword evidence="2" id="KW-1185">Reference proteome</keyword>
<accession>A0A0L6UMW3</accession>
<reference evidence="1 2" key="1">
    <citation type="submission" date="2015-08" db="EMBL/GenBank/DDBJ databases">
        <title>Next Generation Sequencing and Analysis of the Genome of Puccinia sorghi L Schw, the Causal Agent of Maize Common Rust.</title>
        <authorList>
            <person name="Rochi L."/>
            <person name="Burguener G."/>
            <person name="Darino M."/>
            <person name="Turjanski A."/>
            <person name="Kreff E."/>
            <person name="Dieguez M.J."/>
            <person name="Sacco F."/>
        </authorList>
    </citation>
    <scope>NUCLEOTIDE SEQUENCE [LARGE SCALE GENOMIC DNA]</scope>
    <source>
        <strain evidence="1 2">RO10H11247</strain>
    </source>
</reference>
<sequence length="76" mass="8615">MWLRLHALSPTIISTRESTTNKEKKIPKIVSSSGISISENKQALHSTSRLVVDMPYCRHADELPKLSLLKFSLFFS</sequence>
<dbReference type="Proteomes" id="UP000037035">
    <property type="component" value="Unassembled WGS sequence"/>
</dbReference>
<organism evidence="1 2">
    <name type="scientific">Puccinia sorghi</name>
    <dbReference type="NCBI Taxonomy" id="27349"/>
    <lineage>
        <taxon>Eukaryota</taxon>
        <taxon>Fungi</taxon>
        <taxon>Dikarya</taxon>
        <taxon>Basidiomycota</taxon>
        <taxon>Pucciniomycotina</taxon>
        <taxon>Pucciniomycetes</taxon>
        <taxon>Pucciniales</taxon>
        <taxon>Pucciniaceae</taxon>
        <taxon>Puccinia</taxon>
    </lineage>
</organism>
<evidence type="ECO:0000313" key="1">
    <source>
        <dbReference type="EMBL" id="KNZ49195.1"/>
    </source>
</evidence>
<dbReference type="EMBL" id="LAVV01010342">
    <property type="protein sequence ID" value="KNZ49195.1"/>
    <property type="molecule type" value="Genomic_DNA"/>
</dbReference>
<gene>
    <name evidence="1" type="ORF">VP01_515g11</name>
</gene>
<evidence type="ECO:0000313" key="2">
    <source>
        <dbReference type="Proteomes" id="UP000037035"/>
    </source>
</evidence>